<dbReference type="PRINTS" id="PR00411">
    <property type="entry name" value="PNDRDTASEI"/>
</dbReference>
<accession>A0A7C9V7T8</accession>
<evidence type="ECO:0000256" key="1">
    <source>
        <dbReference type="ARBA" id="ARBA00001974"/>
    </source>
</evidence>
<evidence type="ECO:0000313" key="7">
    <source>
        <dbReference type="EMBL" id="NGN42985.1"/>
    </source>
</evidence>
<dbReference type="PANTHER" id="PTHR43557">
    <property type="entry name" value="APOPTOSIS-INDUCING FACTOR 1"/>
    <property type="match status" value="1"/>
</dbReference>
<dbReference type="Gene3D" id="3.30.390.30">
    <property type="match status" value="1"/>
</dbReference>
<dbReference type="GO" id="GO:0016651">
    <property type="term" value="F:oxidoreductase activity, acting on NAD(P)H"/>
    <property type="evidence" value="ECO:0007669"/>
    <property type="project" value="TreeGrafter"/>
</dbReference>
<dbReference type="SUPFAM" id="SSF55424">
    <property type="entry name" value="FAD/NAD-linked reductases, dimerisation (C-terminal) domain"/>
    <property type="match status" value="1"/>
</dbReference>
<dbReference type="RefSeq" id="WP_165119348.1">
    <property type="nucleotide sequence ID" value="NZ_JAAKZG010000007.1"/>
</dbReference>
<comment type="caution">
    <text evidence="7">The sequence shown here is derived from an EMBL/GenBank/DDBJ whole genome shotgun (WGS) entry which is preliminary data.</text>
</comment>
<evidence type="ECO:0000313" key="8">
    <source>
        <dbReference type="Proteomes" id="UP000481252"/>
    </source>
</evidence>
<dbReference type="InterPro" id="IPR028202">
    <property type="entry name" value="Reductase_C"/>
</dbReference>
<evidence type="ECO:0000256" key="2">
    <source>
        <dbReference type="ARBA" id="ARBA00022630"/>
    </source>
</evidence>
<name>A0A7C9V7T8_9HYPH</name>
<evidence type="ECO:0000256" key="3">
    <source>
        <dbReference type="ARBA" id="ARBA00022827"/>
    </source>
</evidence>
<feature type="domain" description="Reductase C-terminal" evidence="6">
    <location>
        <begin position="318"/>
        <end position="397"/>
    </location>
</feature>
<gene>
    <name evidence="7" type="ORF">G6N74_18090</name>
</gene>
<dbReference type="EMBL" id="JAAKZG010000007">
    <property type="protein sequence ID" value="NGN42985.1"/>
    <property type="molecule type" value="Genomic_DNA"/>
</dbReference>
<keyword evidence="2" id="KW-0285">Flavoprotein</keyword>
<dbReference type="GO" id="GO:0005737">
    <property type="term" value="C:cytoplasm"/>
    <property type="evidence" value="ECO:0007669"/>
    <property type="project" value="TreeGrafter"/>
</dbReference>
<dbReference type="Gene3D" id="3.50.50.60">
    <property type="entry name" value="FAD/NAD(P)-binding domain"/>
    <property type="match status" value="2"/>
</dbReference>
<comment type="cofactor">
    <cofactor evidence="1">
        <name>FAD</name>
        <dbReference type="ChEBI" id="CHEBI:57692"/>
    </cofactor>
</comment>
<keyword evidence="8" id="KW-1185">Reference proteome</keyword>
<dbReference type="Proteomes" id="UP000481252">
    <property type="component" value="Unassembled WGS sequence"/>
</dbReference>
<dbReference type="InterPro" id="IPR036188">
    <property type="entry name" value="FAD/NAD-bd_sf"/>
</dbReference>
<dbReference type="AlphaFoldDB" id="A0A7C9V7T8"/>
<organism evidence="7 8">
    <name type="scientific">Mesorhizobium zhangyense</name>
    <dbReference type="NCBI Taxonomy" id="1776730"/>
    <lineage>
        <taxon>Bacteria</taxon>
        <taxon>Pseudomonadati</taxon>
        <taxon>Pseudomonadota</taxon>
        <taxon>Alphaproteobacteria</taxon>
        <taxon>Hyphomicrobiales</taxon>
        <taxon>Phyllobacteriaceae</taxon>
        <taxon>Mesorhizobium</taxon>
    </lineage>
</organism>
<proteinExistence type="predicted"/>
<dbReference type="Pfam" id="PF14759">
    <property type="entry name" value="Reductase_C"/>
    <property type="match status" value="1"/>
</dbReference>
<reference evidence="7 8" key="1">
    <citation type="submission" date="2020-02" db="EMBL/GenBank/DDBJ databases">
        <title>Genome sequence of the type strain CGMCC 1.15528 of Mesorhizobium zhangyense.</title>
        <authorList>
            <person name="Gao J."/>
            <person name="Sun J."/>
        </authorList>
    </citation>
    <scope>NUCLEOTIDE SEQUENCE [LARGE SCALE GENOMIC DNA]</scope>
    <source>
        <strain evidence="7 8">CGMCC 1.15528</strain>
    </source>
</reference>
<protein>
    <submittedName>
        <fullName evidence="7">NAD(P)/FAD-dependent oxidoreductase</fullName>
    </submittedName>
</protein>
<sequence length="402" mass="44012">MTRRIVIVGAGQAGLAVAMQLRRLGFDGDVSLIGEEALPPYQRPPLSKAYLLGKLDDDRLLLKPLDFYRDQKIELLLGARVEAVDLAKREVRLAERLLPFDDLVLATGASPRPLPAEVGGGLAGLYYLRNQMDALRLGPELQSGRRLLILGGGYIGLEVAAIARSRGLEVTVLEMADRILQRVAAPQTSDFFRKLHAAHGVQIMESAGLLRLTGNGHVSGADLIDGRQLPADLAVIGIGVLPRTALAEAVGINVENGIRVDARGQTSAHGVWAVGDCCSLPFEGRCIRLESVPNANDQGAIVAHNILGMDRDYLPQPWFWSDQYDVKLQIAGLNQGYNRTVVRPAADNRSQSVWYFENDRLLSVDAMNEPRSYMLARRLLQKNASPRFEQIADPEFDPATLL</sequence>
<dbReference type="PANTHER" id="PTHR43557:SF2">
    <property type="entry name" value="RIESKE DOMAIN-CONTAINING PROTEIN-RELATED"/>
    <property type="match status" value="1"/>
</dbReference>
<feature type="domain" description="FAD/NAD(P)-binding" evidence="5">
    <location>
        <begin position="4"/>
        <end position="299"/>
    </location>
</feature>
<dbReference type="InterPro" id="IPR050446">
    <property type="entry name" value="FAD-oxidoreductase/Apoptosis"/>
</dbReference>
<dbReference type="SUPFAM" id="SSF51905">
    <property type="entry name" value="FAD/NAD(P)-binding domain"/>
    <property type="match status" value="2"/>
</dbReference>
<dbReference type="PRINTS" id="PR00368">
    <property type="entry name" value="FADPNR"/>
</dbReference>
<dbReference type="Pfam" id="PF07992">
    <property type="entry name" value="Pyr_redox_2"/>
    <property type="match status" value="1"/>
</dbReference>
<evidence type="ECO:0000259" key="5">
    <source>
        <dbReference type="Pfam" id="PF07992"/>
    </source>
</evidence>
<keyword evidence="3" id="KW-0274">FAD</keyword>
<keyword evidence="4" id="KW-0560">Oxidoreductase</keyword>
<evidence type="ECO:0000259" key="6">
    <source>
        <dbReference type="Pfam" id="PF14759"/>
    </source>
</evidence>
<dbReference type="InterPro" id="IPR016156">
    <property type="entry name" value="FAD/NAD-linked_Rdtase_dimer_sf"/>
</dbReference>
<dbReference type="InterPro" id="IPR023753">
    <property type="entry name" value="FAD/NAD-binding_dom"/>
</dbReference>
<evidence type="ECO:0000256" key="4">
    <source>
        <dbReference type="ARBA" id="ARBA00023002"/>
    </source>
</evidence>